<gene>
    <name evidence="2" type="ORF">DFH05DRAFT_929772</name>
</gene>
<keyword evidence="3" id="KW-1185">Reference proteome</keyword>
<evidence type="ECO:0000313" key="3">
    <source>
        <dbReference type="Proteomes" id="UP001142393"/>
    </source>
</evidence>
<name>A0A9W8P408_9AGAR</name>
<feature type="region of interest" description="Disordered" evidence="1">
    <location>
        <begin position="52"/>
        <end position="78"/>
    </location>
</feature>
<feature type="compositionally biased region" description="Polar residues" evidence="1">
    <location>
        <begin position="52"/>
        <end position="63"/>
    </location>
</feature>
<reference evidence="2 3" key="1">
    <citation type="journal article" date="2023" name="Proc. Natl. Acad. Sci. U.S.A.">
        <title>A global phylogenomic analysis of the shiitake genus Lentinula.</title>
        <authorList>
            <person name="Sierra-Patev S."/>
            <person name="Min B."/>
            <person name="Naranjo-Ortiz M."/>
            <person name="Looney B."/>
            <person name="Konkel Z."/>
            <person name="Slot J.C."/>
            <person name="Sakamoto Y."/>
            <person name="Steenwyk J.L."/>
            <person name="Rokas A."/>
            <person name="Carro J."/>
            <person name="Camarero S."/>
            <person name="Ferreira P."/>
            <person name="Molpeceres G."/>
            <person name="Ruiz-Duenas F.J."/>
            <person name="Serrano A."/>
            <person name="Henrissat B."/>
            <person name="Drula E."/>
            <person name="Hughes K.W."/>
            <person name="Mata J.L."/>
            <person name="Ishikawa N.K."/>
            <person name="Vargas-Isla R."/>
            <person name="Ushijima S."/>
            <person name="Smith C.A."/>
            <person name="Donoghue J."/>
            <person name="Ahrendt S."/>
            <person name="Andreopoulos W."/>
            <person name="He G."/>
            <person name="LaButti K."/>
            <person name="Lipzen A."/>
            <person name="Ng V."/>
            <person name="Riley R."/>
            <person name="Sandor L."/>
            <person name="Barry K."/>
            <person name="Martinez A.T."/>
            <person name="Xiao Y."/>
            <person name="Gibbons J.G."/>
            <person name="Terashima K."/>
            <person name="Grigoriev I.V."/>
            <person name="Hibbett D."/>
        </authorList>
    </citation>
    <scope>NUCLEOTIDE SEQUENCE [LARGE SCALE GENOMIC DNA]</scope>
    <source>
        <strain evidence="2 3">TFB7810</strain>
    </source>
</reference>
<dbReference type="EMBL" id="JANVFU010000004">
    <property type="protein sequence ID" value="KAJ3746275.1"/>
    <property type="molecule type" value="Genomic_DNA"/>
</dbReference>
<dbReference type="AlphaFoldDB" id="A0A9W8P408"/>
<proteinExistence type="predicted"/>
<organism evidence="2 3">
    <name type="scientific">Lentinula detonsa</name>
    <dbReference type="NCBI Taxonomy" id="2804962"/>
    <lineage>
        <taxon>Eukaryota</taxon>
        <taxon>Fungi</taxon>
        <taxon>Dikarya</taxon>
        <taxon>Basidiomycota</taxon>
        <taxon>Agaricomycotina</taxon>
        <taxon>Agaricomycetes</taxon>
        <taxon>Agaricomycetidae</taxon>
        <taxon>Agaricales</taxon>
        <taxon>Marasmiineae</taxon>
        <taxon>Omphalotaceae</taxon>
        <taxon>Lentinula</taxon>
    </lineage>
</organism>
<comment type="caution">
    <text evidence="2">The sequence shown here is derived from an EMBL/GenBank/DDBJ whole genome shotgun (WGS) entry which is preliminary data.</text>
</comment>
<protein>
    <submittedName>
        <fullName evidence="2">Uncharacterized protein</fullName>
    </submittedName>
</protein>
<evidence type="ECO:0000256" key="1">
    <source>
        <dbReference type="SAM" id="MobiDB-lite"/>
    </source>
</evidence>
<accession>A0A9W8P408</accession>
<dbReference type="Proteomes" id="UP001142393">
    <property type="component" value="Unassembled WGS sequence"/>
</dbReference>
<sequence>MQILVGFNRGSALYPWVFGHAVVLQTMPSAMRIPSKLSAVFFGPLEHFESYTAQGSDGSNNEDPPSVPAPHDAPRKPSMDQGCFEVEWIHKDSCMIAMAALRRVPHLTVTWAHAAPNREAPRSKGPNHPYPIFRECECYMSDRTTCTYMLIFQNRTWPLVPDSVNCSEE</sequence>
<evidence type="ECO:0000313" key="2">
    <source>
        <dbReference type="EMBL" id="KAJ3746275.1"/>
    </source>
</evidence>